<gene>
    <name evidence="2" type="ORF">TSPI_00386</name>
</gene>
<evidence type="ECO:0000256" key="1">
    <source>
        <dbReference type="SAM" id="MobiDB-lite"/>
    </source>
</evidence>
<name>A0ABR3KSH4_TRISP</name>
<evidence type="ECO:0000313" key="2">
    <source>
        <dbReference type="EMBL" id="KAL1243553.1"/>
    </source>
</evidence>
<protein>
    <submittedName>
        <fullName evidence="2">T-complex protein 1 subunit delta</fullName>
    </submittedName>
</protein>
<dbReference type="Proteomes" id="UP001558632">
    <property type="component" value="Unassembled WGS sequence"/>
</dbReference>
<proteinExistence type="predicted"/>
<accession>A0ABR3KSH4</accession>
<comment type="caution">
    <text evidence="2">The sequence shown here is derived from an EMBL/GenBank/DDBJ whole genome shotgun (WGS) entry which is preliminary data.</text>
</comment>
<keyword evidence="3" id="KW-1185">Reference proteome</keyword>
<reference evidence="2 3" key="1">
    <citation type="submission" date="2024-07" db="EMBL/GenBank/DDBJ databases">
        <title>Enhanced genomic and transcriptomic resources for Trichinella pseudospiralis and T. spiralis underpin the discovery of pronounced molecular differences between stages and species.</title>
        <authorList>
            <person name="Pasi K.K."/>
            <person name="La Rosa G."/>
            <person name="Gomez-Morales M.A."/>
            <person name="Tosini F."/>
            <person name="Sumanam S."/>
            <person name="Young N.D."/>
            <person name="Chang B.C."/>
            <person name="Robin G.B."/>
        </authorList>
    </citation>
    <scope>NUCLEOTIDE SEQUENCE [LARGE SCALE GENOMIC DNA]</scope>
    <source>
        <strain evidence="2">ISS534</strain>
    </source>
</reference>
<evidence type="ECO:0000313" key="3">
    <source>
        <dbReference type="Proteomes" id="UP001558632"/>
    </source>
</evidence>
<dbReference type="EMBL" id="JBEUSY010000169">
    <property type="protein sequence ID" value="KAL1243553.1"/>
    <property type="molecule type" value="Genomic_DNA"/>
</dbReference>
<feature type="region of interest" description="Disordered" evidence="1">
    <location>
        <begin position="466"/>
        <end position="486"/>
    </location>
</feature>
<sequence>MLNLSRRSINAAYLGALSRVINANIEEFMKQDEEYSSFYNSFMILALEHLSSNLDKVSVADHSEVKIACKNGLKYLFLKERAVNSVELKNFTSENILLAEELHCSELLLKHFMNFKVIRQMRTACQEAVKRSKTNLIHRQDCDQIINRYLIFCVDVPLQLREQSFSQWHKHCKQLLNIVGDYGPDVRLVHKGVVGALSASLRKALRVFKWDEYGSGSGDFFHHNYECAVIATLSATCSLTLWNVDDNYRNCWSEIPLTSSALYSTQFNQLEECAPSILSCLSGSFAFSPEMARTLATAVFTNSGFSALEQFLSTLVLHTNEGPQNIEPMQFFQNLMKMIPLLSKCEDRIDEFFGLLSELFNDPSWRSFFFRKGFFSTFLQVTSRSVSSVLPGTDDNWLKLLLMYISANYVDLYNSSTQLFATYENHLLRFTSFFEFCRICGANMMKSKRSVPTVEEMAHEKLTRVQRMEQGKCENADDTKENKRRQ</sequence>
<organism evidence="2 3">
    <name type="scientific">Trichinella spiralis</name>
    <name type="common">Trichina worm</name>
    <dbReference type="NCBI Taxonomy" id="6334"/>
    <lineage>
        <taxon>Eukaryota</taxon>
        <taxon>Metazoa</taxon>
        <taxon>Ecdysozoa</taxon>
        <taxon>Nematoda</taxon>
        <taxon>Enoplea</taxon>
        <taxon>Dorylaimia</taxon>
        <taxon>Trichinellida</taxon>
        <taxon>Trichinellidae</taxon>
        <taxon>Trichinella</taxon>
    </lineage>
</organism>